<accession>A0AAW1NT82</accession>
<evidence type="ECO:0000313" key="3">
    <source>
        <dbReference type="Proteomes" id="UP001465755"/>
    </source>
</evidence>
<feature type="signal peptide" evidence="1">
    <location>
        <begin position="1"/>
        <end position="39"/>
    </location>
</feature>
<proteinExistence type="predicted"/>
<dbReference type="Proteomes" id="UP001465755">
    <property type="component" value="Unassembled WGS sequence"/>
</dbReference>
<dbReference type="AlphaFoldDB" id="A0AAW1NT82"/>
<gene>
    <name evidence="2" type="ORF">WJX73_003645</name>
</gene>
<protein>
    <submittedName>
        <fullName evidence="2">Uncharacterized protein</fullName>
    </submittedName>
</protein>
<comment type="caution">
    <text evidence="2">The sequence shown here is derived from an EMBL/GenBank/DDBJ whole genome shotgun (WGS) entry which is preliminary data.</text>
</comment>
<evidence type="ECO:0000256" key="1">
    <source>
        <dbReference type="SAM" id="SignalP"/>
    </source>
</evidence>
<evidence type="ECO:0000313" key="2">
    <source>
        <dbReference type="EMBL" id="KAK9796629.1"/>
    </source>
</evidence>
<organism evidence="2 3">
    <name type="scientific">Symbiochloris irregularis</name>
    <dbReference type="NCBI Taxonomy" id="706552"/>
    <lineage>
        <taxon>Eukaryota</taxon>
        <taxon>Viridiplantae</taxon>
        <taxon>Chlorophyta</taxon>
        <taxon>core chlorophytes</taxon>
        <taxon>Trebouxiophyceae</taxon>
        <taxon>Trebouxiales</taxon>
        <taxon>Trebouxiaceae</taxon>
        <taxon>Symbiochloris</taxon>
    </lineage>
</organism>
<name>A0AAW1NT82_9CHLO</name>
<feature type="chain" id="PRO_5043373945" evidence="1">
    <location>
        <begin position="40"/>
        <end position="411"/>
    </location>
</feature>
<reference evidence="2 3" key="1">
    <citation type="journal article" date="2024" name="Nat. Commun.">
        <title>Phylogenomics reveals the evolutionary origins of lichenization in chlorophyte algae.</title>
        <authorList>
            <person name="Puginier C."/>
            <person name="Libourel C."/>
            <person name="Otte J."/>
            <person name="Skaloud P."/>
            <person name="Haon M."/>
            <person name="Grisel S."/>
            <person name="Petersen M."/>
            <person name="Berrin J.G."/>
            <person name="Delaux P.M."/>
            <person name="Dal Grande F."/>
            <person name="Keller J."/>
        </authorList>
    </citation>
    <scope>NUCLEOTIDE SEQUENCE [LARGE SCALE GENOMIC DNA]</scope>
    <source>
        <strain evidence="2 3">SAG 2036</strain>
    </source>
</reference>
<keyword evidence="1" id="KW-0732">Signal</keyword>
<sequence length="411" mass="43792">MLPDPAPDSDAAARAGVRPAVLVPVCFFLLLLGGDSANAQLGNPIVPLNPTPVGLPGFGNITFERVTDDSISWGFTNLEPQLDRNTGDLQSNSSLEPTLQIAPDLYFLSYVFSGASCAVVSFDSPSCSDSLAWFLADYEPIRQALALGASLTLDLIEPYGVYASACLGNCSNQAFPLNPDLYYTMVLVNGNLTIDCDFTFKLDVYSSAFCASNSMLTGRLPSSEPQMYPPASGPSFPLGIVPGLTYAAWNNVGNNFLVDVAPPGQYLFHEAAAITNARCIAFAIWSPTEPAANLPLYQAYLFSQETLTEALYVNGTYTLFRNQMQIPTLADCSGAAGSCNAALGQWTGAFGLSPEETYHLIYLPYESLANGTAEQQVFYLVQAFTSPGMCNTLQAAVFSAPSPAGKPVDSL</sequence>
<keyword evidence="3" id="KW-1185">Reference proteome</keyword>
<dbReference type="EMBL" id="JALJOQ010000115">
    <property type="protein sequence ID" value="KAK9796629.1"/>
    <property type="molecule type" value="Genomic_DNA"/>
</dbReference>